<dbReference type="InterPro" id="IPR058942">
    <property type="entry name" value="AT3G52170-like"/>
</dbReference>
<dbReference type="Proteomes" id="UP000251960">
    <property type="component" value="Chromosome 10"/>
</dbReference>
<organism evidence="3 4">
    <name type="scientific">Zea mays</name>
    <name type="common">Maize</name>
    <dbReference type="NCBI Taxonomy" id="4577"/>
    <lineage>
        <taxon>Eukaryota</taxon>
        <taxon>Viridiplantae</taxon>
        <taxon>Streptophyta</taxon>
        <taxon>Embryophyta</taxon>
        <taxon>Tracheophyta</taxon>
        <taxon>Spermatophyta</taxon>
        <taxon>Magnoliopsida</taxon>
        <taxon>Liliopsida</taxon>
        <taxon>Poales</taxon>
        <taxon>Poaceae</taxon>
        <taxon>PACMAD clade</taxon>
        <taxon>Panicoideae</taxon>
        <taxon>Andropogonodae</taxon>
        <taxon>Andropogoneae</taxon>
        <taxon>Tripsacinae</taxon>
        <taxon>Zea</taxon>
    </lineage>
</organism>
<evidence type="ECO:0000313" key="4">
    <source>
        <dbReference type="Proteomes" id="UP000251960"/>
    </source>
</evidence>
<feature type="region of interest" description="Disordered" evidence="1">
    <location>
        <begin position="389"/>
        <end position="410"/>
    </location>
</feature>
<evidence type="ECO:0000313" key="3">
    <source>
        <dbReference type="EMBL" id="PWZ46244.1"/>
    </source>
</evidence>
<proteinExistence type="predicted"/>
<dbReference type="PANTHER" id="PTHR34568:SF1">
    <property type="entry name" value="DNA BINDING PROTEIN"/>
    <property type="match status" value="1"/>
</dbReference>
<gene>
    <name evidence="3" type="ORF">Zm00014a_032623</name>
</gene>
<reference evidence="3 4" key="1">
    <citation type="journal article" date="2018" name="Nat. Genet.">
        <title>Extensive intraspecific gene order and gene structural variations between Mo17 and other maize genomes.</title>
        <authorList>
            <person name="Sun S."/>
            <person name="Zhou Y."/>
            <person name="Chen J."/>
            <person name="Shi J."/>
            <person name="Zhao H."/>
            <person name="Zhao H."/>
            <person name="Song W."/>
            <person name="Zhang M."/>
            <person name="Cui Y."/>
            <person name="Dong X."/>
            <person name="Liu H."/>
            <person name="Ma X."/>
            <person name="Jiao Y."/>
            <person name="Wang B."/>
            <person name="Wei X."/>
            <person name="Stein J.C."/>
            <person name="Glaubitz J.C."/>
            <person name="Lu F."/>
            <person name="Yu G."/>
            <person name="Liang C."/>
            <person name="Fengler K."/>
            <person name="Li B."/>
            <person name="Rafalski A."/>
            <person name="Schnable P.S."/>
            <person name="Ware D.H."/>
            <person name="Buckler E.S."/>
            <person name="Lai J."/>
        </authorList>
    </citation>
    <scope>NUCLEOTIDE SEQUENCE [LARGE SCALE GENOMIC DNA]</scope>
    <source>
        <strain evidence="4">cv. Missouri 17</strain>
        <tissue evidence="3">Seedling</tissue>
    </source>
</reference>
<protein>
    <recommendedName>
        <fullName evidence="2">AT3G52170-like helix-turn-helix domain-containing protein</fullName>
    </recommendedName>
</protein>
<evidence type="ECO:0000259" key="2">
    <source>
        <dbReference type="Pfam" id="PF25896"/>
    </source>
</evidence>
<feature type="domain" description="AT3G52170-like helix-turn-helix" evidence="2">
    <location>
        <begin position="108"/>
        <end position="141"/>
    </location>
</feature>
<dbReference type="Pfam" id="PF25896">
    <property type="entry name" value="HTH_AT3G52170"/>
    <property type="match status" value="1"/>
</dbReference>
<dbReference type="EMBL" id="NCVQ01000002">
    <property type="protein sequence ID" value="PWZ46244.1"/>
    <property type="molecule type" value="Genomic_DNA"/>
</dbReference>
<dbReference type="PANTHER" id="PTHR34568">
    <property type="entry name" value="RRM DOMAIN-CONTAINING PROTEIN"/>
    <property type="match status" value="1"/>
</dbReference>
<dbReference type="AlphaFoldDB" id="A0A3L6GCI5"/>
<sequence>MQAATSSVSCVGAQPSVLIRCGGGALSASPGGLGGGGCRVRVVAVLRCCAQEKRPPRVRKSKEERREMVESFINRRVLCPSLRSHVDAHLAFGIIPRPQLSLIDTEIYRASNEGKFPSVNLTHKEVGGSYYIVREIVRDIIQENRVLGPGGLDAMVLNFEDFADSSGSSLKHELGQDNIEILDTSGSEVSKGYVPEISNTDGSFLLQDNAISNQTLLGSSNILEAGILNSVVQNGSAADAIFMETNLEKQDEVPSGESIEFDLNSSEEQAHLFAQVSDSDENIALDSQADAQDVMASSATNRAILPLEASAVYDAALLRDHETLPNDNHDASTDSSVDDASHVETTNGVQAKQASLHEHDASTGNAEVATKTVEASKVHRLQDGFEQPLADASCDGQENSDSPVSHPALDTKGLLHTEDQQSVVQVDESEFKNSTSGITKEDFKHEQGISTATVISRHALCLLTLRCMLTVYNFLHTSQRAAVY</sequence>
<comment type="caution">
    <text evidence="3">The sequence shown here is derived from an EMBL/GenBank/DDBJ whole genome shotgun (WGS) entry which is preliminary data.</text>
</comment>
<dbReference type="InterPro" id="IPR058941">
    <property type="entry name" value="HTH_AT3G52170-like"/>
</dbReference>
<evidence type="ECO:0000256" key="1">
    <source>
        <dbReference type="SAM" id="MobiDB-lite"/>
    </source>
</evidence>
<name>A0A3L6GCI5_MAIZE</name>
<dbReference type="ExpressionAtlas" id="A0A3L6GCI5">
    <property type="expression patterns" value="baseline and differential"/>
</dbReference>
<accession>A0A3L6GCI5</accession>